<evidence type="ECO:0000256" key="1">
    <source>
        <dbReference type="SAM" id="Phobius"/>
    </source>
</evidence>
<keyword evidence="1" id="KW-0812">Transmembrane</keyword>
<gene>
    <name evidence="2" type="ORF">V5799_017516</name>
</gene>
<keyword evidence="1" id="KW-0472">Membrane</keyword>
<dbReference type="Proteomes" id="UP001321473">
    <property type="component" value="Unassembled WGS sequence"/>
</dbReference>
<dbReference type="EMBL" id="JARKHS020007968">
    <property type="protein sequence ID" value="KAK8781154.1"/>
    <property type="molecule type" value="Genomic_DNA"/>
</dbReference>
<sequence>MLSCTASKNPVVYESTGHVSCILRLLGAEPTDDFQEKLIVFVALLTCVSLVGATVMGVVQILRLKARTSGLEALLDGANGTTNVSDWSKIAGTVRLLIRDTSLQEGRFGA</sequence>
<name>A0AAQ4F1Y2_AMBAM</name>
<organism evidence="2 3">
    <name type="scientific">Amblyomma americanum</name>
    <name type="common">Lone star tick</name>
    <dbReference type="NCBI Taxonomy" id="6943"/>
    <lineage>
        <taxon>Eukaryota</taxon>
        <taxon>Metazoa</taxon>
        <taxon>Ecdysozoa</taxon>
        <taxon>Arthropoda</taxon>
        <taxon>Chelicerata</taxon>
        <taxon>Arachnida</taxon>
        <taxon>Acari</taxon>
        <taxon>Parasitiformes</taxon>
        <taxon>Ixodida</taxon>
        <taxon>Ixodoidea</taxon>
        <taxon>Ixodidae</taxon>
        <taxon>Amblyomminae</taxon>
        <taxon>Amblyomma</taxon>
    </lineage>
</organism>
<dbReference type="AlphaFoldDB" id="A0AAQ4F1Y2"/>
<keyword evidence="1" id="KW-1133">Transmembrane helix</keyword>
<accession>A0AAQ4F1Y2</accession>
<comment type="caution">
    <text evidence="2">The sequence shown here is derived from an EMBL/GenBank/DDBJ whole genome shotgun (WGS) entry which is preliminary data.</text>
</comment>
<feature type="transmembrane region" description="Helical" evidence="1">
    <location>
        <begin position="38"/>
        <end position="59"/>
    </location>
</feature>
<keyword evidence="3" id="KW-1185">Reference proteome</keyword>
<reference evidence="2 3" key="1">
    <citation type="journal article" date="2023" name="Arcadia Sci">
        <title>De novo assembly of a long-read Amblyomma americanum tick genome.</title>
        <authorList>
            <person name="Chou S."/>
            <person name="Poskanzer K.E."/>
            <person name="Rollins M."/>
            <person name="Thuy-Boun P.S."/>
        </authorList>
    </citation>
    <scope>NUCLEOTIDE SEQUENCE [LARGE SCALE GENOMIC DNA]</scope>
    <source>
        <strain evidence="2">F_SG_1</strain>
        <tissue evidence="2">Salivary glands</tissue>
    </source>
</reference>
<proteinExistence type="predicted"/>
<evidence type="ECO:0000313" key="2">
    <source>
        <dbReference type="EMBL" id="KAK8781154.1"/>
    </source>
</evidence>
<evidence type="ECO:0000313" key="3">
    <source>
        <dbReference type="Proteomes" id="UP001321473"/>
    </source>
</evidence>
<protein>
    <submittedName>
        <fullName evidence="2">Uncharacterized protein</fullName>
    </submittedName>
</protein>